<evidence type="ECO:0000256" key="8">
    <source>
        <dbReference type="ARBA" id="ARBA00022723"/>
    </source>
</evidence>
<dbReference type="PROSITE" id="PS00518">
    <property type="entry name" value="ZF_RING_1"/>
    <property type="match status" value="1"/>
</dbReference>
<dbReference type="GO" id="GO:0061630">
    <property type="term" value="F:ubiquitin protein ligase activity"/>
    <property type="evidence" value="ECO:0007669"/>
    <property type="project" value="UniProtKB-EC"/>
</dbReference>
<keyword evidence="9" id="KW-0677">Repeat</keyword>
<dbReference type="PANTHER" id="PTHR11685">
    <property type="entry name" value="RBR FAMILY RING FINGER AND IBR DOMAIN-CONTAINING"/>
    <property type="match status" value="1"/>
</dbReference>
<gene>
    <name evidence="16" type="ORF">JCGZ_07542</name>
</gene>
<dbReference type="EMBL" id="KK914539">
    <property type="protein sequence ID" value="KDP33971.1"/>
    <property type="molecule type" value="Genomic_DNA"/>
</dbReference>
<evidence type="ECO:0000313" key="17">
    <source>
        <dbReference type="Proteomes" id="UP000027138"/>
    </source>
</evidence>
<dbReference type="SUPFAM" id="SSF57850">
    <property type="entry name" value="RING/U-box"/>
    <property type="match status" value="3"/>
</dbReference>
<dbReference type="STRING" id="180498.A0A067KCL7"/>
<dbReference type="InterPro" id="IPR031127">
    <property type="entry name" value="E3_UB_ligase_RBR"/>
</dbReference>
<feature type="domain" description="RING-type" evidence="15">
    <location>
        <begin position="69"/>
        <end position="276"/>
    </location>
</feature>
<evidence type="ECO:0000256" key="3">
    <source>
        <dbReference type="ARBA" id="ARBA00003976"/>
    </source>
</evidence>
<dbReference type="CDD" id="cd22584">
    <property type="entry name" value="Rcat_RBR_unk"/>
    <property type="match status" value="1"/>
</dbReference>
<accession>A0A067KCL7</accession>
<dbReference type="SMART" id="SM00647">
    <property type="entry name" value="IBR"/>
    <property type="match status" value="2"/>
</dbReference>
<sequence length="276" mass="31669">MGNKVSSLFYKLKKPKDRFFHSKGINDDDDVFFTPKSVNTDSNEEDHQNPEIQEVLLSSDSETENTDSPIFVCEICIKRKTLSDSFNFKGCTHFYCTNCIVRYVASKLDDNFMNISCPVSDCQGVLDPDFCRYILPKGLFDRWGIALCESMIDGSQKFYCPYRDCSALLINDTGVEVEDTESTCPVCKRGFCVKCKVSWHSEIGCEKFQKLRKKGDDNLLIDLAKRKNWKRCPKCKFFVERSVGCFYMKCRCGYAFCYKCGARSSTTTHACPKCKY</sequence>
<evidence type="ECO:0000259" key="15">
    <source>
        <dbReference type="PROSITE" id="PS51873"/>
    </source>
</evidence>
<evidence type="ECO:0000256" key="13">
    <source>
        <dbReference type="PROSITE-ProRule" id="PRU00175"/>
    </source>
</evidence>
<dbReference type="FunFam" id="3.30.40.10:FF:000230">
    <property type="entry name" value="RBR-type E3 ubiquitin transferase"/>
    <property type="match status" value="1"/>
</dbReference>
<keyword evidence="17" id="KW-1185">Reference proteome</keyword>
<comment type="pathway">
    <text evidence="4">Protein modification; protein ubiquitination.</text>
</comment>
<comment type="similarity">
    <text evidence="5">Belongs to the RBR family. Ariadne subfamily.</text>
</comment>
<name>A0A067KCL7_JATCU</name>
<dbReference type="CDD" id="cd22582">
    <property type="entry name" value="BRcat_RBR_unk"/>
    <property type="match status" value="1"/>
</dbReference>
<keyword evidence="10 13" id="KW-0863">Zinc-finger</keyword>
<evidence type="ECO:0000256" key="11">
    <source>
        <dbReference type="ARBA" id="ARBA00022786"/>
    </source>
</evidence>
<dbReference type="Proteomes" id="UP000027138">
    <property type="component" value="Unassembled WGS sequence"/>
</dbReference>
<keyword evidence="11" id="KW-0833">Ubl conjugation pathway</keyword>
<dbReference type="InterPro" id="IPR017907">
    <property type="entry name" value="Znf_RING_CS"/>
</dbReference>
<proteinExistence type="inferred from homology"/>
<comment type="cofactor">
    <cofactor evidence="2">
        <name>Zn(2+)</name>
        <dbReference type="ChEBI" id="CHEBI:29105"/>
    </cofactor>
</comment>
<keyword evidence="12" id="KW-0862">Zinc</keyword>
<evidence type="ECO:0000256" key="7">
    <source>
        <dbReference type="ARBA" id="ARBA00022679"/>
    </source>
</evidence>
<dbReference type="PROSITE" id="PS50089">
    <property type="entry name" value="ZF_RING_2"/>
    <property type="match status" value="2"/>
</dbReference>
<dbReference type="AlphaFoldDB" id="A0A067KCL7"/>
<evidence type="ECO:0000256" key="9">
    <source>
        <dbReference type="ARBA" id="ARBA00022737"/>
    </source>
</evidence>
<dbReference type="OrthoDB" id="10009520at2759"/>
<feature type="domain" description="RING-type" evidence="14">
    <location>
        <begin position="232"/>
        <end position="275"/>
    </location>
</feature>
<dbReference type="PROSITE" id="PS51873">
    <property type="entry name" value="TRIAD"/>
    <property type="match status" value="1"/>
</dbReference>
<dbReference type="InterPro" id="IPR002867">
    <property type="entry name" value="IBR_dom"/>
</dbReference>
<dbReference type="InterPro" id="IPR001841">
    <property type="entry name" value="Znf_RING"/>
</dbReference>
<dbReference type="InterPro" id="IPR044066">
    <property type="entry name" value="TRIAD_supradom"/>
</dbReference>
<reference evidence="16 17" key="1">
    <citation type="journal article" date="2014" name="PLoS ONE">
        <title>Global Analysis of Gene Expression Profiles in Physic Nut (Jatropha curcas L.) Seedlings Exposed to Salt Stress.</title>
        <authorList>
            <person name="Zhang L."/>
            <person name="Zhang C."/>
            <person name="Wu P."/>
            <person name="Chen Y."/>
            <person name="Li M."/>
            <person name="Jiang H."/>
            <person name="Wu G."/>
        </authorList>
    </citation>
    <scope>NUCLEOTIDE SEQUENCE [LARGE SCALE GENOMIC DNA]</scope>
    <source>
        <strain evidence="17">cv. GZQX0401</strain>
        <tissue evidence="16">Young leaves</tissue>
    </source>
</reference>
<protein>
    <recommendedName>
        <fullName evidence="6">RBR-type E3 ubiquitin transferase</fullName>
        <ecNumber evidence="6">2.3.2.31</ecNumber>
    </recommendedName>
</protein>
<dbReference type="GO" id="GO:0016567">
    <property type="term" value="P:protein ubiquitination"/>
    <property type="evidence" value="ECO:0007669"/>
    <property type="project" value="UniProtKB-UniPathway"/>
</dbReference>
<comment type="catalytic activity">
    <reaction evidence="1">
        <text>[E2 ubiquitin-conjugating enzyme]-S-ubiquitinyl-L-cysteine + [acceptor protein]-L-lysine = [E2 ubiquitin-conjugating enzyme]-L-cysteine + [acceptor protein]-N(6)-ubiquitinyl-L-lysine.</text>
        <dbReference type="EC" id="2.3.2.31"/>
    </reaction>
</comment>
<evidence type="ECO:0000256" key="4">
    <source>
        <dbReference type="ARBA" id="ARBA00004906"/>
    </source>
</evidence>
<evidence type="ECO:0000259" key="14">
    <source>
        <dbReference type="PROSITE" id="PS50089"/>
    </source>
</evidence>
<evidence type="ECO:0000256" key="1">
    <source>
        <dbReference type="ARBA" id="ARBA00001798"/>
    </source>
</evidence>
<dbReference type="EC" id="2.3.2.31" evidence="6"/>
<keyword evidence="8" id="KW-0479">Metal-binding</keyword>
<dbReference type="Pfam" id="PF01485">
    <property type="entry name" value="IBR"/>
    <property type="match status" value="2"/>
</dbReference>
<dbReference type="Gene3D" id="3.30.40.10">
    <property type="entry name" value="Zinc/RING finger domain, C3HC4 (zinc finger)"/>
    <property type="match status" value="1"/>
</dbReference>
<dbReference type="UniPathway" id="UPA00143"/>
<evidence type="ECO:0000313" key="16">
    <source>
        <dbReference type="EMBL" id="KDP33971.1"/>
    </source>
</evidence>
<evidence type="ECO:0000256" key="10">
    <source>
        <dbReference type="ARBA" id="ARBA00022771"/>
    </source>
</evidence>
<dbReference type="GO" id="GO:0008270">
    <property type="term" value="F:zinc ion binding"/>
    <property type="evidence" value="ECO:0007669"/>
    <property type="project" value="UniProtKB-KW"/>
</dbReference>
<feature type="domain" description="RING-type" evidence="14">
    <location>
        <begin position="73"/>
        <end position="119"/>
    </location>
</feature>
<organism evidence="16 17">
    <name type="scientific">Jatropha curcas</name>
    <name type="common">Barbados nut</name>
    <dbReference type="NCBI Taxonomy" id="180498"/>
    <lineage>
        <taxon>Eukaryota</taxon>
        <taxon>Viridiplantae</taxon>
        <taxon>Streptophyta</taxon>
        <taxon>Embryophyta</taxon>
        <taxon>Tracheophyta</taxon>
        <taxon>Spermatophyta</taxon>
        <taxon>Magnoliopsida</taxon>
        <taxon>eudicotyledons</taxon>
        <taxon>Gunneridae</taxon>
        <taxon>Pentapetalae</taxon>
        <taxon>rosids</taxon>
        <taxon>fabids</taxon>
        <taxon>Malpighiales</taxon>
        <taxon>Euphorbiaceae</taxon>
        <taxon>Crotonoideae</taxon>
        <taxon>Jatropheae</taxon>
        <taxon>Jatropha</taxon>
    </lineage>
</organism>
<evidence type="ECO:0000256" key="12">
    <source>
        <dbReference type="ARBA" id="ARBA00022833"/>
    </source>
</evidence>
<evidence type="ECO:0000256" key="5">
    <source>
        <dbReference type="ARBA" id="ARBA00005884"/>
    </source>
</evidence>
<comment type="function">
    <text evidence="3">Might act as an E3 ubiquitin-protein ligase, or as part of E3 complex, which accepts ubiquitin from specific E2 ubiquitin-conjugating enzymes and then transfers it to substrates.</text>
</comment>
<keyword evidence="7" id="KW-0808">Transferase</keyword>
<dbReference type="KEGG" id="jcu:105638359"/>
<evidence type="ECO:0000256" key="2">
    <source>
        <dbReference type="ARBA" id="ARBA00001947"/>
    </source>
</evidence>
<dbReference type="InterPro" id="IPR013083">
    <property type="entry name" value="Znf_RING/FYVE/PHD"/>
</dbReference>
<dbReference type="SMART" id="SM00184">
    <property type="entry name" value="RING"/>
    <property type="match status" value="2"/>
</dbReference>
<evidence type="ECO:0000256" key="6">
    <source>
        <dbReference type="ARBA" id="ARBA00012251"/>
    </source>
</evidence>
<dbReference type="Gene3D" id="1.20.120.1750">
    <property type="match status" value="1"/>
</dbReference>